<organism evidence="1 2">
    <name type="scientific">Rothia mucilaginosa M508</name>
    <dbReference type="NCBI Taxonomy" id="563033"/>
    <lineage>
        <taxon>Bacteria</taxon>
        <taxon>Bacillati</taxon>
        <taxon>Actinomycetota</taxon>
        <taxon>Actinomycetes</taxon>
        <taxon>Micrococcales</taxon>
        <taxon>Micrococcaceae</taxon>
        <taxon>Rothia</taxon>
    </lineage>
</organism>
<protein>
    <submittedName>
        <fullName evidence="1">Uncharacterized protein</fullName>
    </submittedName>
</protein>
<evidence type="ECO:0000313" key="2">
    <source>
        <dbReference type="Proteomes" id="UP000004897"/>
    </source>
</evidence>
<evidence type="ECO:0000313" key="1">
    <source>
        <dbReference type="EMBL" id="EHB88194.1"/>
    </source>
</evidence>
<dbReference type="PATRIC" id="fig|563033.4.peg.860"/>
<dbReference type="EMBL" id="ACSB01000007">
    <property type="protein sequence ID" value="EHB88194.1"/>
    <property type="molecule type" value="Genomic_DNA"/>
</dbReference>
<proteinExistence type="predicted"/>
<gene>
    <name evidence="1" type="ORF">HMPREF0737_00873</name>
</gene>
<accession>G5ERG3</accession>
<dbReference type="RefSeq" id="WP_005505829.1">
    <property type="nucleotide sequence ID" value="NZ_JH370351.1"/>
</dbReference>
<comment type="caution">
    <text evidence="1">The sequence shown here is derived from an EMBL/GenBank/DDBJ whole genome shotgun (WGS) entry which is preliminary data.</text>
</comment>
<dbReference type="Proteomes" id="UP000004897">
    <property type="component" value="Unassembled WGS sequence"/>
</dbReference>
<sequence length="159" mass="16870">MASIEVMKERARIAGRFNLSARRDPEHRALVALAAQRAGGECHVIPAAPGEKVADVFRRSRNIAGESAVIIVTEINGTLYAQIIQAERVRNLGQDSRGVTTVASASGVTQPETAHEDLTIGTFLQYAQMIPNGSVVLEGDMSPVQAVAQNALGTHLVTA</sequence>
<name>G5ERG3_9MICC</name>
<dbReference type="HOGENOM" id="CLU_1659430_0_0_11"/>
<dbReference type="AlphaFoldDB" id="G5ERG3"/>
<reference evidence="1 2" key="1">
    <citation type="submission" date="2011-08" db="EMBL/GenBank/DDBJ databases">
        <title>The Genome Sequence of Rothia mucilaginosa M508.</title>
        <authorList>
            <consortium name="The Broad Institute Genome Sequencing Platform"/>
            <consortium name="The Broad Institute Genome Sequencing Center for Infectious Disease"/>
            <person name="Earl A."/>
            <person name="Ward D."/>
            <person name="Feldgarden M."/>
            <person name="Gevers D."/>
            <person name="Sibley C.D."/>
            <person name="Field T.R."/>
            <person name="Grinwis M."/>
            <person name="Eshaghurshan C.S."/>
            <person name="Surette M.G."/>
            <person name="Young S.K."/>
            <person name="Zeng Q."/>
            <person name="Gargeya S."/>
            <person name="Fitzgerald M."/>
            <person name="Haas B."/>
            <person name="Abouelleil A."/>
            <person name="Alvarado L."/>
            <person name="Arachchi H.M."/>
            <person name="Berlin A."/>
            <person name="Brown A."/>
            <person name="Chapman S.B."/>
            <person name="Chen Z."/>
            <person name="Dunbar C."/>
            <person name="Freedman E."/>
            <person name="Gearin G."/>
            <person name="Gellesch M."/>
            <person name="Goldberg J."/>
            <person name="Griggs A."/>
            <person name="Gujja S."/>
            <person name="Heiman D."/>
            <person name="Howarth C."/>
            <person name="Larson L."/>
            <person name="Lui A."/>
            <person name="MacDonald P.J.P."/>
            <person name="Montmayeur A."/>
            <person name="Murphy C."/>
            <person name="Neiman D."/>
            <person name="Pearson M."/>
            <person name="Priest M."/>
            <person name="Roberts A."/>
            <person name="Saif S."/>
            <person name="Shea T."/>
            <person name="Shenoy N."/>
            <person name="Sisk P."/>
            <person name="Stolte C."/>
            <person name="Sykes S."/>
            <person name="Wortman J."/>
            <person name="Nusbaum C."/>
            <person name="Birren B."/>
        </authorList>
    </citation>
    <scope>NUCLEOTIDE SEQUENCE [LARGE SCALE GENOMIC DNA]</scope>
    <source>
        <strain evidence="1 2">M508</strain>
    </source>
</reference>